<name>A0A7J6XGR9_THATH</name>
<sequence length="705" mass="78352">MVSNPNTVDDRDEDFELWLQQKLDKQKARQMVRRRLRIEEKRKEKMLIQQNNISLIKEVENVQKQNTNLHEGTEKVQTITQNEESEKTETQIFLVSSTPQSKSSSFATNVSSPCAQDIVLGGDFSLSGSKRKRDVLPGSSKKAKGSFSISSGEDISVLPSFNDQSRKVLPQQLDRQQPGNHLSQVLVPNSEVFIGSNSGMKQLSADQSILHKNFAAELNCGTQDPAELAYSTQSKNPWEIYTQIANCLTGAIQATTELHGHVPRLSPSTCETEKLRLSLSKIEKELLHKNTEPEAAFEKTNKQDENTARQVYNSGELMSDQELMLENMGEKNEQCKMVKEHCHEIYWKGRYKGLSTMYHQLQLQKIKERACLNEQYERKLAREKLHAIQTSIRYTLWMLGVSSDKYQSRYKSLVQAMKTQLGLDELPEFAGNGEFASLTPFLHLESEEGDVVHVEEKEVVNAEPASSSKAVNDKAVPTELAIKLRPGESKAAVVNETLATNQIWQLSCEFIPKELGVHGLSSEATDWPPEFNSNGEVTPFIPILDKDSEAGASCLKESEEVARIPNGSSSKGVQNEVAPTELATTCESMQTGHEMNLPSLKPTDSPHEFSSNGEATFIIPFLDMKSEAGSTYIGEKKEEIKAEQGSSNKGVENGAPPAGLAIKLQFKKNEAASVKEIRKTSHIQQLTCDPFQTTPGGGGLIPRPN</sequence>
<reference evidence="1 2" key="1">
    <citation type="submission" date="2020-06" db="EMBL/GenBank/DDBJ databases">
        <title>Transcriptomic and genomic resources for Thalictrum thalictroides and T. hernandezii: Facilitating candidate gene discovery in an emerging model plant lineage.</title>
        <authorList>
            <person name="Arias T."/>
            <person name="Riano-Pachon D.M."/>
            <person name="Di Stilio V.S."/>
        </authorList>
    </citation>
    <scope>NUCLEOTIDE SEQUENCE [LARGE SCALE GENOMIC DNA]</scope>
    <source>
        <strain evidence="2">cv. WT478/WT964</strain>
        <tissue evidence="1">Leaves</tissue>
    </source>
</reference>
<protein>
    <submittedName>
        <fullName evidence="1">Uncharacterized protein</fullName>
    </submittedName>
</protein>
<dbReference type="Proteomes" id="UP000554482">
    <property type="component" value="Unassembled WGS sequence"/>
</dbReference>
<dbReference type="EMBL" id="JABWDY010000878">
    <property type="protein sequence ID" value="KAF5207842.1"/>
    <property type="molecule type" value="Genomic_DNA"/>
</dbReference>
<comment type="caution">
    <text evidence="1">The sequence shown here is derived from an EMBL/GenBank/DDBJ whole genome shotgun (WGS) entry which is preliminary data.</text>
</comment>
<keyword evidence="2" id="KW-1185">Reference proteome</keyword>
<evidence type="ECO:0000313" key="2">
    <source>
        <dbReference type="Proteomes" id="UP000554482"/>
    </source>
</evidence>
<evidence type="ECO:0000313" key="1">
    <source>
        <dbReference type="EMBL" id="KAF5207842.1"/>
    </source>
</evidence>
<dbReference type="OrthoDB" id="10594166at2759"/>
<proteinExistence type="predicted"/>
<accession>A0A7J6XGR9</accession>
<organism evidence="1 2">
    <name type="scientific">Thalictrum thalictroides</name>
    <name type="common">Rue-anemone</name>
    <name type="synonym">Anemone thalictroides</name>
    <dbReference type="NCBI Taxonomy" id="46969"/>
    <lineage>
        <taxon>Eukaryota</taxon>
        <taxon>Viridiplantae</taxon>
        <taxon>Streptophyta</taxon>
        <taxon>Embryophyta</taxon>
        <taxon>Tracheophyta</taxon>
        <taxon>Spermatophyta</taxon>
        <taxon>Magnoliopsida</taxon>
        <taxon>Ranunculales</taxon>
        <taxon>Ranunculaceae</taxon>
        <taxon>Thalictroideae</taxon>
        <taxon>Thalictrum</taxon>
    </lineage>
</organism>
<gene>
    <name evidence="1" type="ORF">FRX31_002573</name>
</gene>
<dbReference type="AlphaFoldDB" id="A0A7J6XGR9"/>